<comment type="subcellular location">
    <subcellularLocation>
        <location evidence="1">Membrane</location>
    </subcellularLocation>
</comment>
<sequence length="520" mass="56288">MLWSLIKILLFIAVIGALALGASHLMDIEGGVQVTMAGTEYTFGPLHTVIALLLLVVAVWLLLLVLSGLVALFRFLKGDETALSRRFERKREKRGLRAVTEAVLALASGEGRAALKEARRVEKYLDDPALAELLKAQAAELSGETALAAESYRKLIENDHTRFVGVRGALRQRLAKGDRETARKLAERALALKPAHEETQDILLRLQAQAHDWAGARQTLSAKRRSGTIPKDVYTRRDAVLALSEARDVIRTDAGVAAQESAIEANRLSPDLIPAAVMAARAYIAQDQQRKAAKVIRKAWEVRPHPDLAAAFAEIRPAETPQERLSRFEALTRTHPYHQETRLLRAELNIAAEDFPEARRALGDLTDGDGDARAFTLMAAVARGEGASDAVVEGWLTRALNAPRGPRWVCENCRHAHAEWAPICSNCQSFDTLSWKASESPRPGGDVPASVVQSSLLPLIVGRDPGPDIDRDPGEGPDPEPGPGGAPDLGPIPEANLVDLPRAGDPDQGGTDKSGDAARK</sequence>
<dbReference type="PIRSF" id="PIRSF031802">
    <property type="entry name" value="UCP031802"/>
    <property type="match status" value="1"/>
</dbReference>
<evidence type="ECO:0000313" key="8">
    <source>
        <dbReference type="EMBL" id="SIT81085.1"/>
    </source>
</evidence>
<dbReference type="InterPro" id="IPR010817">
    <property type="entry name" value="HemY_N"/>
</dbReference>
<keyword evidence="3 6" id="KW-1133">Transmembrane helix</keyword>
<keyword evidence="9" id="KW-1185">Reference proteome</keyword>
<accession>A0A1R3WSY4</accession>
<feature type="domain" description="HemY N-terminal" evidence="7">
    <location>
        <begin position="30"/>
        <end position="143"/>
    </location>
</feature>
<dbReference type="Gene3D" id="1.25.40.10">
    <property type="entry name" value="Tetratricopeptide repeat domain"/>
    <property type="match status" value="2"/>
</dbReference>
<feature type="transmembrane region" description="Helical" evidence="6">
    <location>
        <begin position="49"/>
        <end position="76"/>
    </location>
</feature>
<feature type="compositionally biased region" description="Basic and acidic residues" evidence="5">
    <location>
        <begin position="465"/>
        <end position="474"/>
    </location>
</feature>
<dbReference type="Pfam" id="PF07219">
    <property type="entry name" value="HemY_N"/>
    <property type="match status" value="1"/>
</dbReference>
<dbReference type="STRING" id="515897.SAMN05421849_1421"/>
<feature type="region of interest" description="Disordered" evidence="5">
    <location>
        <begin position="460"/>
        <end position="520"/>
    </location>
</feature>
<keyword evidence="2 6" id="KW-0812">Transmembrane</keyword>
<dbReference type="EMBL" id="FTPS01000001">
    <property type="protein sequence ID" value="SIT81085.1"/>
    <property type="molecule type" value="Genomic_DNA"/>
</dbReference>
<gene>
    <name evidence="8" type="ORF">SAMN05421849_1421</name>
</gene>
<dbReference type="OrthoDB" id="9798343at2"/>
<protein>
    <submittedName>
        <fullName evidence="8">HemY protein</fullName>
    </submittedName>
</protein>
<name>A0A1R3WSY4_9RHOB</name>
<keyword evidence="4 6" id="KW-0472">Membrane</keyword>
<evidence type="ECO:0000313" key="9">
    <source>
        <dbReference type="Proteomes" id="UP000192455"/>
    </source>
</evidence>
<evidence type="ECO:0000256" key="3">
    <source>
        <dbReference type="ARBA" id="ARBA00022989"/>
    </source>
</evidence>
<reference evidence="8 9" key="1">
    <citation type="submission" date="2017-01" db="EMBL/GenBank/DDBJ databases">
        <authorList>
            <person name="Mah S.A."/>
            <person name="Swanson W.J."/>
            <person name="Moy G.W."/>
            <person name="Vacquier V.D."/>
        </authorList>
    </citation>
    <scope>NUCLEOTIDE SEQUENCE [LARGE SCALE GENOMIC DNA]</scope>
    <source>
        <strain evidence="8 9">DSM 21219</strain>
    </source>
</reference>
<evidence type="ECO:0000259" key="7">
    <source>
        <dbReference type="Pfam" id="PF07219"/>
    </source>
</evidence>
<dbReference type="RefSeq" id="WP_076648995.1">
    <property type="nucleotide sequence ID" value="NZ_FTPS01000001.1"/>
</dbReference>
<evidence type="ECO:0000256" key="5">
    <source>
        <dbReference type="SAM" id="MobiDB-lite"/>
    </source>
</evidence>
<dbReference type="GO" id="GO:0016020">
    <property type="term" value="C:membrane"/>
    <property type="evidence" value="ECO:0007669"/>
    <property type="project" value="UniProtKB-SubCell"/>
</dbReference>
<proteinExistence type="predicted"/>
<dbReference type="InterPro" id="IPR016982">
    <property type="entry name" value="Mms48"/>
</dbReference>
<dbReference type="SUPFAM" id="SSF48452">
    <property type="entry name" value="TPR-like"/>
    <property type="match status" value="1"/>
</dbReference>
<evidence type="ECO:0000256" key="6">
    <source>
        <dbReference type="SAM" id="Phobius"/>
    </source>
</evidence>
<evidence type="ECO:0000256" key="1">
    <source>
        <dbReference type="ARBA" id="ARBA00004370"/>
    </source>
</evidence>
<dbReference type="AlphaFoldDB" id="A0A1R3WSY4"/>
<evidence type="ECO:0000256" key="4">
    <source>
        <dbReference type="ARBA" id="ARBA00023136"/>
    </source>
</evidence>
<dbReference type="Proteomes" id="UP000192455">
    <property type="component" value="Unassembled WGS sequence"/>
</dbReference>
<evidence type="ECO:0000256" key="2">
    <source>
        <dbReference type="ARBA" id="ARBA00022692"/>
    </source>
</evidence>
<dbReference type="InterPro" id="IPR011990">
    <property type="entry name" value="TPR-like_helical_dom_sf"/>
</dbReference>
<organism evidence="8 9">
    <name type="scientific">Pontibaca methylaminivorans</name>
    <dbReference type="NCBI Taxonomy" id="515897"/>
    <lineage>
        <taxon>Bacteria</taxon>
        <taxon>Pseudomonadati</taxon>
        <taxon>Pseudomonadota</taxon>
        <taxon>Alphaproteobacteria</taxon>
        <taxon>Rhodobacterales</taxon>
        <taxon>Roseobacteraceae</taxon>
        <taxon>Pontibaca</taxon>
    </lineage>
</organism>